<dbReference type="Proteomes" id="UP000243579">
    <property type="component" value="Unassembled WGS sequence"/>
</dbReference>
<evidence type="ECO:0000256" key="3">
    <source>
        <dbReference type="ARBA" id="ARBA00022989"/>
    </source>
</evidence>
<comment type="caution">
    <text evidence="7">The sequence shown here is derived from an EMBL/GenBank/DDBJ whole genome shotgun (WGS) entry which is preliminary data.</text>
</comment>
<dbReference type="EMBL" id="JNBR01002832">
    <property type="protein sequence ID" value="OQR81136.1"/>
    <property type="molecule type" value="Genomic_DNA"/>
</dbReference>
<evidence type="ECO:0000313" key="8">
    <source>
        <dbReference type="Proteomes" id="UP000243579"/>
    </source>
</evidence>
<dbReference type="GO" id="GO:0006488">
    <property type="term" value="P:dolichol-linked oligosaccharide biosynthetic process"/>
    <property type="evidence" value="ECO:0007669"/>
    <property type="project" value="InterPro"/>
</dbReference>
<dbReference type="GO" id="GO:0016095">
    <property type="term" value="P:polyprenol catabolic process"/>
    <property type="evidence" value="ECO:0007669"/>
    <property type="project" value="TreeGrafter"/>
</dbReference>
<reference evidence="7 8" key="1">
    <citation type="journal article" date="2014" name="Genome Biol. Evol.">
        <title>The secreted proteins of Achlya hypogyna and Thraustotheca clavata identify the ancestral oomycete secretome and reveal gene acquisitions by horizontal gene transfer.</title>
        <authorList>
            <person name="Misner I."/>
            <person name="Blouin N."/>
            <person name="Leonard G."/>
            <person name="Richards T.A."/>
            <person name="Lane C.E."/>
        </authorList>
    </citation>
    <scope>NUCLEOTIDE SEQUENCE [LARGE SCALE GENOMIC DNA]</scope>
    <source>
        <strain evidence="7 8">ATCC 48635</strain>
    </source>
</reference>
<dbReference type="Pfam" id="PF02544">
    <property type="entry name" value="Steroid_dh"/>
    <property type="match status" value="1"/>
</dbReference>
<evidence type="ECO:0000313" key="7">
    <source>
        <dbReference type="EMBL" id="OQR81136.1"/>
    </source>
</evidence>
<evidence type="ECO:0000256" key="4">
    <source>
        <dbReference type="ARBA" id="ARBA00023136"/>
    </source>
</evidence>
<dbReference type="AlphaFoldDB" id="A0A1V9Y614"/>
<evidence type="ECO:0000256" key="2">
    <source>
        <dbReference type="ARBA" id="ARBA00022692"/>
    </source>
</evidence>
<feature type="domain" description="3-oxo-5-alpha-steroid 4-dehydrogenase C-terminal" evidence="6">
    <location>
        <begin position="179"/>
        <end position="288"/>
    </location>
</feature>
<evidence type="ECO:0000256" key="1">
    <source>
        <dbReference type="ARBA" id="ARBA00004127"/>
    </source>
</evidence>
<proteinExistence type="predicted"/>
<comment type="subcellular location">
    <subcellularLocation>
        <location evidence="1">Endomembrane system</location>
        <topology evidence="1">Multi-pass membrane protein</topology>
    </subcellularLocation>
</comment>
<feature type="transmembrane region" description="Helical" evidence="5">
    <location>
        <begin position="57"/>
        <end position="81"/>
    </location>
</feature>
<organism evidence="7 8">
    <name type="scientific">Achlya hypogyna</name>
    <name type="common">Oomycete</name>
    <name type="synonym">Protoachlya hypogyna</name>
    <dbReference type="NCBI Taxonomy" id="1202772"/>
    <lineage>
        <taxon>Eukaryota</taxon>
        <taxon>Sar</taxon>
        <taxon>Stramenopiles</taxon>
        <taxon>Oomycota</taxon>
        <taxon>Saprolegniomycetes</taxon>
        <taxon>Saprolegniales</taxon>
        <taxon>Achlyaceae</taxon>
        <taxon>Achlya</taxon>
    </lineage>
</organism>
<name>A0A1V9Y614_ACHHY</name>
<keyword evidence="2 5" id="KW-0812">Transmembrane</keyword>
<dbReference type="InterPro" id="IPR001104">
    <property type="entry name" value="3-oxo-5_a-steroid_4-DH_C"/>
</dbReference>
<dbReference type="PROSITE" id="PS50244">
    <property type="entry name" value="S5A_REDUCTASE"/>
    <property type="match status" value="1"/>
</dbReference>
<feature type="transmembrane region" description="Helical" evidence="5">
    <location>
        <begin position="12"/>
        <end position="36"/>
    </location>
</feature>
<protein>
    <recommendedName>
        <fullName evidence="6">3-oxo-5-alpha-steroid 4-dehydrogenase C-terminal domain-containing protein</fullName>
    </recommendedName>
</protein>
<gene>
    <name evidence="7" type="ORF">ACHHYP_16752</name>
</gene>
<accession>A0A1V9Y614</accession>
<keyword evidence="4 5" id="KW-0472">Membrane</keyword>
<keyword evidence="8" id="KW-1185">Reference proteome</keyword>
<dbReference type="UniPathway" id="UPA00378"/>
<feature type="transmembrane region" description="Helical" evidence="5">
    <location>
        <begin position="101"/>
        <end position="123"/>
    </location>
</feature>
<keyword evidence="3 5" id="KW-1133">Transmembrane helix</keyword>
<dbReference type="OrthoDB" id="541710at2759"/>
<feature type="transmembrane region" description="Helical" evidence="5">
    <location>
        <begin position="173"/>
        <end position="191"/>
    </location>
</feature>
<evidence type="ECO:0000256" key="5">
    <source>
        <dbReference type="SAM" id="Phobius"/>
    </source>
</evidence>
<dbReference type="GO" id="GO:0005783">
    <property type="term" value="C:endoplasmic reticulum"/>
    <property type="evidence" value="ECO:0007669"/>
    <property type="project" value="TreeGrafter"/>
</dbReference>
<dbReference type="PANTHER" id="PTHR14624:SF0">
    <property type="entry name" value="POLYPRENOL REDUCTASE"/>
    <property type="match status" value="1"/>
</dbReference>
<evidence type="ECO:0000259" key="6">
    <source>
        <dbReference type="Pfam" id="PF02544"/>
    </source>
</evidence>
<dbReference type="InterPro" id="IPR039698">
    <property type="entry name" value="Dfg10/SRD5A3"/>
</dbReference>
<dbReference type="PANTHER" id="PTHR14624">
    <property type="entry name" value="DFG10 PROTEIN"/>
    <property type="match status" value="1"/>
</dbReference>
<dbReference type="GO" id="GO:0003865">
    <property type="term" value="F:3-oxo-5-alpha-steroid 4-dehydrogenase activity"/>
    <property type="evidence" value="ECO:0007669"/>
    <property type="project" value="TreeGrafter"/>
</dbReference>
<feature type="transmembrane region" description="Helical" evidence="5">
    <location>
        <begin position="144"/>
        <end position="161"/>
    </location>
</feature>
<dbReference type="STRING" id="1202772.A0A1V9Y614"/>
<sequence>MDQVRPPAWVDPAIACSILQGIWVALSATAVASLVVPQLHALSLHGRFSSPSRPLMVWKGYFGIFYALGWIWNGLVLCWVWDPLSTAALVAECAPALVDVVLSTASVNGPTLLCLIVLQCHLFRRTMESWAITEFGSSTMHASACLLGVGHYMLVSLSIVLDPSATSPIELTPFTIVCGVAGLGLFVVASVHQMRCNLVLAQLKRAGGYSLPSGDWFELTWSPLYLAEILIYASLALLTAGRHLSLVYIALWVAVNQGISAERAAAWYKVTFPAAASMRRATLFPGLW</sequence>